<reference evidence="2 3" key="1">
    <citation type="journal article" date="2021" name="Elife">
        <title>Chloroplast acquisition without the gene transfer in kleptoplastic sea slugs, Plakobranchus ocellatus.</title>
        <authorList>
            <person name="Maeda T."/>
            <person name="Takahashi S."/>
            <person name="Yoshida T."/>
            <person name="Shimamura S."/>
            <person name="Takaki Y."/>
            <person name="Nagai Y."/>
            <person name="Toyoda A."/>
            <person name="Suzuki Y."/>
            <person name="Arimoto A."/>
            <person name="Ishii H."/>
            <person name="Satoh N."/>
            <person name="Nishiyama T."/>
            <person name="Hasebe M."/>
            <person name="Maruyama T."/>
            <person name="Minagawa J."/>
            <person name="Obokata J."/>
            <person name="Shigenobu S."/>
        </authorList>
    </citation>
    <scope>NUCLEOTIDE SEQUENCE [LARGE SCALE GENOMIC DNA]</scope>
</reference>
<feature type="chain" id="PRO_5043584992" evidence="1">
    <location>
        <begin position="23"/>
        <end position="79"/>
    </location>
</feature>
<sequence>MPRTNSFAKTVLLCFMVNTSNGKNIQKQTKNKHKIVRLRNEEDWSVFCRVLDDHDGDEHLSPVVVVMKAPVQKTDFKWC</sequence>
<keyword evidence="1" id="KW-0732">Signal</keyword>
<evidence type="ECO:0000313" key="3">
    <source>
        <dbReference type="Proteomes" id="UP000762676"/>
    </source>
</evidence>
<dbReference type="AlphaFoldDB" id="A0AAV4FH01"/>
<accession>A0AAV4FH01</accession>
<comment type="caution">
    <text evidence="2">The sequence shown here is derived from an EMBL/GenBank/DDBJ whole genome shotgun (WGS) entry which is preliminary data.</text>
</comment>
<gene>
    <name evidence="2" type="ORF">ElyMa_003847600</name>
</gene>
<name>A0AAV4FH01_9GAST</name>
<organism evidence="2 3">
    <name type="scientific">Elysia marginata</name>
    <dbReference type="NCBI Taxonomy" id="1093978"/>
    <lineage>
        <taxon>Eukaryota</taxon>
        <taxon>Metazoa</taxon>
        <taxon>Spiralia</taxon>
        <taxon>Lophotrochozoa</taxon>
        <taxon>Mollusca</taxon>
        <taxon>Gastropoda</taxon>
        <taxon>Heterobranchia</taxon>
        <taxon>Euthyneura</taxon>
        <taxon>Panpulmonata</taxon>
        <taxon>Sacoglossa</taxon>
        <taxon>Placobranchoidea</taxon>
        <taxon>Plakobranchidae</taxon>
        <taxon>Elysia</taxon>
    </lineage>
</organism>
<evidence type="ECO:0000313" key="2">
    <source>
        <dbReference type="EMBL" id="GFR72682.1"/>
    </source>
</evidence>
<dbReference type="EMBL" id="BMAT01007850">
    <property type="protein sequence ID" value="GFR72682.1"/>
    <property type="molecule type" value="Genomic_DNA"/>
</dbReference>
<feature type="signal peptide" evidence="1">
    <location>
        <begin position="1"/>
        <end position="22"/>
    </location>
</feature>
<dbReference type="Proteomes" id="UP000762676">
    <property type="component" value="Unassembled WGS sequence"/>
</dbReference>
<protein>
    <submittedName>
        <fullName evidence="2">Uncharacterized protein</fullName>
    </submittedName>
</protein>
<evidence type="ECO:0000256" key="1">
    <source>
        <dbReference type="SAM" id="SignalP"/>
    </source>
</evidence>
<proteinExistence type="predicted"/>
<keyword evidence="3" id="KW-1185">Reference proteome</keyword>